<keyword evidence="2" id="KW-0472">Membrane</keyword>
<feature type="region of interest" description="Disordered" evidence="1">
    <location>
        <begin position="24"/>
        <end position="82"/>
    </location>
</feature>
<reference evidence="3 4" key="1">
    <citation type="submission" date="2017-12" db="EMBL/GenBank/DDBJ databases">
        <title>Gene loss provides genomic basis for host adaptation in cereal stripe rust fungi.</title>
        <authorList>
            <person name="Xia C."/>
        </authorList>
    </citation>
    <scope>NUCLEOTIDE SEQUENCE [LARGE SCALE GENOMIC DNA]</scope>
    <source>
        <strain evidence="3 4">93TX-2</strain>
    </source>
</reference>
<proteinExistence type="predicted"/>
<organism evidence="3 4">
    <name type="scientific">Puccinia striiformis</name>
    <dbReference type="NCBI Taxonomy" id="27350"/>
    <lineage>
        <taxon>Eukaryota</taxon>
        <taxon>Fungi</taxon>
        <taxon>Dikarya</taxon>
        <taxon>Basidiomycota</taxon>
        <taxon>Pucciniomycotina</taxon>
        <taxon>Pucciniomycetes</taxon>
        <taxon>Pucciniales</taxon>
        <taxon>Pucciniaceae</taxon>
        <taxon>Puccinia</taxon>
    </lineage>
</organism>
<dbReference type="Proteomes" id="UP000238274">
    <property type="component" value="Unassembled WGS sequence"/>
</dbReference>
<gene>
    <name evidence="3" type="ORF">PSHT_09668</name>
</gene>
<sequence length="162" mass="17209">MSQISWLSRGLNVGRSVFLLGSKNRQPLSTSVNPNREPSRPIKESSEQAVGGTTDDIAHSGGAFDSNEASPEKSADKISAKGGISMENSAANAGSSLSSDNTATKIPVGFRALLPTVARMLIFIISISVTSTLMLAILRAKISKIHHELAQMIDLDFVISRN</sequence>
<evidence type="ECO:0000313" key="3">
    <source>
        <dbReference type="EMBL" id="POW08190.1"/>
    </source>
</evidence>
<feature type="compositionally biased region" description="Basic and acidic residues" evidence="1">
    <location>
        <begin position="70"/>
        <end position="79"/>
    </location>
</feature>
<reference evidence="4" key="2">
    <citation type="journal article" date="2018" name="BMC Genomics">
        <title>Genomic insights into host adaptation between the wheat stripe rust pathogen (Puccinia striiformis f. sp. tritici) and the barley stripe rust pathogen (Puccinia striiformis f. sp. hordei).</title>
        <authorList>
            <person name="Xia C."/>
            <person name="Wang M."/>
            <person name="Yin C."/>
            <person name="Cornejo O.E."/>
            <person name="Hulbert S.H."/>
            <person name="Chen X."/>
        </authorList>
    </citation>
    <scope>NUCLEOTIDE SEQUENCE [LARGE SCALE GENOMIC DNA]</scope>
    <source>
        <strain evidence="4">93TX-2</strain>
    </source>
</reference>
<feature type="compositionally biased region" description="Basic and acidic residues" evidence="1">
    <location>
        <begin position="37"/>
        <end position="46"/>
    </location>
</feature>
<comment type="caution">
    <text evidence="3">The sequence shown here is derived from an EMBL/GenBank/DDBJ whole genome shotgun (WGS) entry which is preliminary data.</text>
</comment>
<feature type="compositionally biased region" description="Polar residues" evidence="1">
    <location>
        <begin position="24"/>
        <end position="36"/>
    </location>
</feature>
<dbReference type="EMBL" id="PKSM01000139">
    <property type="protein sequence ID" value="POW08190.1"/>
    <property type="molecule type" value="Genomic_DNA"/>
</dbReference>
<evidence type="ECO:0000313" key="4">
    <source>
        <dbReference type="Proteomes" id="UP000238274"/>
    </source>
</evidence>
<dbReference type="VEuPathDB" id="FungiDB:PSTT_07504"/>
<keyword evidence="2" id="KW-1133">Transmembrane helix</keyword>
<name>A0A2S4VFK7_9BASI</name>
<dbReference type="OrthoDB" id="3205926at2759"/>
<accession>A0A2S4VFK7</accession>
<keyword evidence="2" id="KW-0812">Transmembrane</keyword>
<dbReference type="AlphaFoldDB" id="A0A2S4VFK7"/>
<dbReference type="VEuPathDB" id="FungiDB:PSHT_09668"/>
<feature type="transmembrane region" description="Helical" evidence="2">
    <location>
        <begin position="117"/>
        <end position="138"/>
    </location>
</feature>
<evidence type="ECO:0000256" key="2">
    <source>
        <dbReference type="SAM" id="Phobius"/>
    </source>
</evidence>
<protein>
    <submittedName>
        <fullName evidence="3">Uncharacterized protein</fullName>
    </submittedName>
</protein>
<reference evidence="4" key="3">
    <citation type="journal article" date="2018" name="Mol. Plant Microbe Interact.">
        <title>Genome sequence resources for the wheat stripe rust pathogen (Puccinia striiformis f. sp. tritici) and the barley stripe rust pathogen (Puccinia striiformis f. sp. hordei).</title>
        <authorList>
            <person name="Xia C."/>
            <person name="Wang M."/>
            <person name="Yin C."/>
            <person name="Cornejo O.E."/>
            <person name="Hulbert S.H."/>
            <person name="Chen X."/>
        </authorList>
    </citation>
    <scope>NUCLEOTIDE SEQUENCE [LARGE SCALE GENOMIC DNA]</scope>
    <source>
        <strain evidence="4">93TX-2</strain>
    </source>
</reference>
<keyword evidence="4" id="KW-1185">Reference proteome</keyword>
<evidence type="ECO:0000256" key="1">
    <source>
        <dbReference type="SAM" id="MobiDB-lite"/>
    </source>
</evidence>